<reference evidence="3" key="1">
    <citation type="submission" date="2015-10" db="EMBL/GenBank/DDBJ databases">
        <title>Comparative analysis of sym-gene organization in Rhizobium leguminosarum bv. viciae strains, isolated from different host plants and demonstrating clear differences in symbiotic specificity.</title>
        <authorList>
            <person name="Chirak E.R."/>
            <person name="Kimeklis A.K."/>
            <person name="Andronov E.E."/>
        </authorList>
    </citation>
    <scope>NUCLEOTIDE SEQUENCE</scope>
    <source>
        <strain evidence="3">Vaf12</strain>
    </source>
</reference>
<feature type="repeat" description="TPR" evidence="1">
    <location>
        <begin position="257"/>
        <end position="290"/>
    </location>
</feature>
<dbReference type="PROSITE" id="PS50005">
    <property type="entry name" value="TPR"/>
    <property type="match status" value="1"/>
</dbReference>
<organism evidence="3">
    <name type="scientific">Rhizobium leguminosarum bv. viciae</name>
    <dbReference type="NCBI Taxonomy" id="387"/>
    <lineage>
        <taxon>Bacteria</taxon>
        <taxon>Pseudomonadati</taxon>
        <taxon>Pseudomonadota</taxon>
        <taxon>Alphaproteobacteria</taxon>
        <taxon>Hyphomicrobiales</taxon>
        <taxon>Rhizobiaceae</taxon>
        <taxon>Rhizobium/Agrobacterium group</taxon>
        <taxon>Rhizobium</taxon>
    </lineage>
</organism>
<evidence type="ECO:0000313" key="3">
    <source>
        <dbReference type="EMBL" id="ALU64519.1"/>
    </source>
</evidence>
<dbReference type="GO" id="GO:0016491">
    <property type="term" value="F:oxidoreductase activity"/>
    <property type="evidence" value="ECO:0007669"/>
    <property type="project" value="InterPro"/>
</dbReference>
<name>A0A0U2ZM94_RHILV</name>
<dbReference type="PANTHER" id="PTHR42852:SF13">
    <property type="entry name" value="PROTEIN DIPZ"/>
    <property type="match status" value="1"/>
</dbReference>
<dbReference type="InterPro" id="IPR036249">
    <property type="entry name" value="Thioredoxin-like_sf"/>
</dbReference>
<dbReference type="EMBL" id="KT944070">
    <property type="protein sequence ID" value="ALU64519.1"/>
    <property type="molecule type" value="Genomic_DNA"/>
</dbReference>
<dbReference type="PROSITE" id="PS51352">
    <property type="entry name" value="THIOREDOXIN_2"/>
    <property type="match status" value="1"/>
</dbReference>
<dbReference type="CDD" id="cd02966">
    <property type="entry name" value="TlpA_like_family"/>
    <property type="match status" value="1"/>
</dbReference>
<dbReference type="InterPro" id="IPR050553">
    <property type="entry name" value="Thioredoxin_ResA/DsbE_sf"/>
</dbReference>
<dbReference type="InterPro" id="IPR019734">
    <property type="entry name" value="TPR_rpt"/>
</dbReference>
<protein>
    <submittedName>
        <fullName evidence="3">Protein modification (Glycolsylation, acylation, myristylation, palmitylation, farnesylation and processing)</fullName>
    </submittedName>
</protein>
<dbReference type="PANTHER" id="PTHR42852">
    <property type="entry name" value="THIOL:DISULFIDE INTERCHANGE PROTEIN DSBE"/>
    <property type="match status" value="1"/>
</dbReference>
<sequence length="320" mass="36029">MASGLNSGSPAPSIKVQRWLRGDPLSNFQLGKIYILDFFSTTCEGCGPALARLAQLQENYSDIGVDVIGVAADEKAATADKARARVRHWVTKWLPHSNIRIAFDYSGEMDKHWMDASLSFRYPRAFIVDRDGSIAFIGHPFRDRIRAAAEIEDWETALSASEEGTNLIPDSLSLRKWHVGTSIGGMRDMDAGWMALAQFARDAIERNAEDWLLAAMQELFGPYDYSGVPPAESFSMGKEISERILRLYPQQDALSRAESYETIAPYYYESGDNDRAVDLVEQALNFVEGEPLPHEVKRKELERLLLILAEYKGVAPWKRF</sequence>
<dbReference type="AlphaFoldDB" id="A0A0U2ZM94"/>
<dbReference type="Pfam" id="PF08534">
    <property type="entry name" value="Redoxin"/>
    <property type="match status" value="1"/>
</dbReference>
<dbReference type="Gene3D" id="3.40.30.10">
    <property type="entry name" value="Glutaredoxin"/>
    <property type="match status" value="1"/>
</dbReference>
<evidence type="ECO:0000256" key="1">
    <source>
        <dbReference type="PROSITE-ProRule" id="PRU00339"/>
    </source>
</evidence>
<dbReference type="SUPFAM" id="SSF52833">
    <property type="entry name" value="Thioredoxin-like"/>
    <property type="match status" value="1"/>
</dbReference>
<accession>A0A0U2ZM94</accession>
<feature type="domain" description="Thioredoxin" evidence="2">
    <location>
        <begin position="5"/>
        <end position="160"/>
    </location>
</feature>
<dbReference type="InterPro" id="IPR013740">
    <property type="entry name" value="Redoxin"/>
</dbReference>
<dbReference type="InterPro" id="IPR013766">
    <property type="entry name" value="Thioredoxin_domain"/>
</dbReference>
<evidence type="ECO:0000259" key="2">
    <source>
        <dbReference type="PROSITE" id="PS51352"/>
    </source>
</evidence>
<proteinExistence type="predicted"/>
<keyword evidence="1" id="KW-0802">TPR repeat</keyword>